<keyword evidence="7" id="KW-0449">Lipoprotein</keyword>
<dbReference type="GO" id="GO:0005886">
    <property type="term" value="C:plasma membrane"/>
    <property type="evidence" value="ECO:0007669"/>
    <property type="project" value="UniProtKB-SubCell"/>
</dbReference>
<dbReference type="EMBL" id="CZPT02001409">
    <property type="protein sequence ID" value="SCU70304.1"/>
    <property type="molecule type" value="Genomic_DNA"/>
</dbReference>
<dbReference type="GO" id="GO:0098552">
    <property type="term" value="C:side of membrane"/>
    <property type="evidence" value="ECO:0007669"/>
    <property type="project" value="UniProtKB-KW"/>
</dbReference>
<accession>A0A1G4ID57</accession>
<dbReference type="InterPro" id="IPR027446">
    <property type="entry name" value="VSG_C_dom_sf"/>
</dbReference>
<comment type="subcellular location">
    <subcellularLocation>
        <location evidence="2">Cell membrane</location>
        <topology evidence="2">Lipid-anchor</topology>
        <topology evidence="2">GPI-anchor</topology>
    </subcellularLocation>
</comment>
<dbReference type="Proteomes" id="UP000195570">
    <property type="component" value="Unassembled WGS sequence"/>
</dbReference>
<dbReference type="SUPFAM" id="SSF118251">
    <property type="entry name" value="Variant surface glycoprotein MITAT 1.2, VSG 221, C-terminal domain"/>
    <property type="match status" value="1"/>
</dbReference>
<evidence type="ECO:0000256" key="5">
    <source>
        <dbReference type="ARBA" id="ARBA00023136"/>
    </source>
</evidence>
<evidence type="ECO:0000313" key="9">
    <source>
        <dbReference type="EMBL" id="SCU70304.1"/>
    </source>
</evidence>
<gene>
    <name evidence="9" type="ORF">TEOVI_000187700</name>
</gene>
<evidence type="ECO:0000256" key="6">
    <source>
        <dbReference type="ARBA" id="ARBA00023180"/>
    </source>
</evidence>
<dbReference type="VEuPathDB" id="TriTrypDB:TEOVI_000187700"/>
<dbReference type="InterPro" id="IPR019609">
    <property type="entry name" value="Variant_surf_glycoprt_trypan_C"/>
</dbReference>
<dbReference type="GeneID" id="92375817"/>
<evidence type="ECO:0000313" key="10">
    <source>
        <dbReference type="Proteomes" id="UP000195570"/>
    </source>
</evidence>
<comment type="caution">
    <text evidence="9">The sequence shown here is derived from an EMBL/GenBank/DDBJ whole genome shotgun (WGS) entry which is preliminary data.</text>
</comment>
<dbReference type="AlphaFoldDB" id="A0A1G4ID57"/>
<keyword evidence="10" id="KW-1185">Reference proteome</keyword>
<evidence type="ECO:0000259" key="8">
    <source>
        <dbReference type="Pfam" id="PF10659"/>
    </source>
</evidence>
<dbReference type="RefSeq" id="XP_067081141.1">
    <property type="nucleotide sequence ID" value="XM_067225040.1"/>
</dbReference>
<comment type="function">
    <text evidence="1">VSG forms a coat on the surface of the parasite. The trypanosome evades the immune response of the host by expressing a series of antigenically distinct VSGs from an estimated 1000 VSG genes.</text>
</comment>
<reference evidence="9" key="1">
    <citation type="submission" date="2016-09" db="EMBL/GenBank/DDBJ databases">
        <authorList>
            <person name="Hebert L."/>
            <person name="Moumen B."/>
        </authorList>
    </citation>
    <scope>NUCLEOTIDE SEQUENCE [LARGE SCALE GENOMIC DNA]</scope>
    <source>
        <strain evidence="9">OVI</strain>
    </source>
</reference>
<proteinExistence type="predicted"/>
<keyword evidence="5" id="KW-0472">Membrane</keyword>
<evidence type="ECO:0000256" key="3">
    <source>
        <dbReference type="ARBA" id="ARBA00022475"/>
    </source>
</evidence>
<evidence type="ECO:0000256" key="7">
    <source>
        <dbReference type="ARBA" id="ARBA00023288"/>
    </source>
</evidence>
<sequence>MSAADNLFDSNIATTKTSWGKLLAACPQHADEITSTELSAAITAFKTRLGANEKAPGDGNAAGKQSILGYIDNTGTGCTGQTKQTCVNYAYHFLGPQPDDVPWVKLIQAAIKEARAIAESPIDTEAAQQQLASLNETIWDLYHRAFEAETRNSAGADDSSRINKAKAIADKKQECEKHKDNKAVCTKNNCKWKGGDNEKGECVVDKKQVAEQTNAAGRIDEFVRALIAM</sequence>
<protein>
    <submittedName>
        <fullName evidence="9">Trypanosomal VSG domain containing protein, putative</fullName>
    </submittedName>
</protein>
<feature type="domain" description="Trypanosome variant surface glycoprotein C-terminal" evidence="8">
    <location>
        <begin position="175"/>
        <end position="217"/>
    </location>
</feature>
<name>A0A1G4ID57_TRYEQ</name>
<dbReference type="Pfam" id="PF10659">
    <property type="entry name" value="Trypan_glycop_C"/>
    <property type="match status" value="1"/>
</dbReference>
<keyword evidence="4" id="KW-0336">GPI-anchor</keyword>
<evidence type="ECO:0000256" key="1">
    <source>
        <dbReference type="ARBA" id="ARBA00002523"/>
    </source>
</evidence>
<organism evidence="9 10">
    <name type="scientific">Trypanosoma equiperdum</name>
    <dbReference type="NCBI Taxonomy" id="5694"/>
    <lineage>
        <taxon>Eukaryota</taxon>
        <taxon>Discoba</taxon>
        <taxon>Euglenozoa</taxon>
        <taxon>Kinetoplastea</taxon>
        <taxon>Metakinetoplastina</taxon>
        <taxon>Trypanosomatida</taxon>
        <taxon>Trypanosomatidae</taxon>
        <taxon>Trypanosoma</taxon>
    </lineage>
</organism>
<evidence type="ECO:0000256" key="4">
    <source>
        <dbReference type="ARBA" id="ARBA00022622"/>
    </source>
</evidence>
<keyword evidence="6" id="KW-0325">Glycoprotein</keyword>
<keyword evidence="3" id="KW-1003">Cell membrane</keyword>
<evidence type="ECO:0000256" key="2">
    <source>
        <dbReference type="ARBA" id="ARBA00004609"/>
    </source>
</evidence>